<feature type="transmembrane region" description="Helical" evidence="1">
    <location>
        <begin position="90"/>
        <end position="110"/>
    </location>
</feature>
<feature type="transmembrane region" description="Helical" evidence="1">
    <location>
        <begin position="6"/>
        <end position="27"/>
    </location>
</feature>
<sequence length="157" mass="17173">MTYYTFFHVLISLIGIVSGLIVLAGLLNSDRKDGWTLVFLITTVATSLTGFGFPYGGFTPAIGVGIISMIFLIIAIAARYPFHLSGSWRWIYVISALVSLYLNVFVLVVQSFLKIPALHTLAPAGTEPPFAIAQGIVLILFIIAGFLSLRRFHPLIQ</sequence>
<accession>A0A839EI35</accession>
<evidence type="ECO:0000313" key="3">
    <source>
        <dbReference type="Proteomes" id="UP000549052"/>
    </source>
</evidence>
<feature type="transmembrane region" description="Helical" evidence="1">
    <location>
        <begin position="61"/>
        <end position="78"/>
    </location>
</feature>
<gene>
    <name evidence="2" type="ORF">FHW16_000122</name>
</gene>
<dbReference type="RefSeq" id="WP_246711593.1">
    <property type="nucleotide sequence ID" value="NZ_JACGXN010000001.1"/>
</dbReference>
<feature type="transmembrane region" description="Helical" evidence="1">
    <location>
        <begin position="34"/>
        <end position="55"/>
    </location>
</feature>
<protein>
    <recommendedName>
        <fullName evidence="4">DUF2306 domain-containing protein</fullName>
    </recommendedName>
</protein>
<comment type="caution">
    <text evidence="2">The sequence shown here is derived from an EMBL/GenBank/DDBJ whole genome shotgun (WGS) entry which is preliminary data.</text>
</comment>
<feature type="transmembrane region" description="Helical" evidence="1">
    <location>
        <begin position="130"/>
        <end position="149"/>
    </location>
</feature>
<keyword evidence="1" id="KW-0472">Membrane</keyword>
<reference evidence="2 3" key="1">
    <citation type="submission" date="2020-07" db="EMBL/GenBank/DDBJ databases">
        <title>Genomic Encyclopedia of Type Strains, Phase IV (KMG-V): Genome sequencing to study the core and pangenomes of soil and plant-associated prokaryotes.</title>
        <authorList>
            <person name="Whitman W."/>
        </authorList>
    </citation>
    <scope>NUCLEOTIDE SEQUENCE [LARGE SCALE GENOMIC DNA]</scope>
    <source>
        <strain evidence="2 3">AN3</strain>
    </source>
</reference>
<keyword evidence="3" id="KW-1185">Reference proteome</keyword>
<dbReference type="Proteomes" id="UP000549052">
    <property type="component" value="Unassembled WGS sequence"/>
</dbReference>
<dbReference type="AlphaFoldDB" id="A0A839EI35"/>
<organism evidence="2 3">
    <name type="scientific">Phyllobacterium myrsinacearum</name>
    <dbReference type="NCBI Taxonomy" id="28101"/>
    <lineage>
        <taxon>Bacteria</taxon>
        <taxon>Pseudomonadati</taxon>
        <taxon>Pseudomonadota</taxon>
        <taxon>Alphaproteobacteria</taxon>
        <taxon>Hyphomicrobiales</taxon>
        <taxon>Phyllobacteriaceae</taxon>
        <taxon>Phyllobacterium</taxon>
    </lineage>
</organism>
<proteinExistence type="predicted"/>
<evidence type="ECO:0000313" key="2">
    <source>
        <dbReference type="EMBL" id="MBA8876440.1"/>
    </source>
</evidence>
<name>A0A839EI35_9HYPH</name>
<evidence type="ECO:0000256" key="1">
    <source>
        <dbReference type="SAM" id="Phobius"/>
    </source>
</evidence>
<dbReference type="EMBL" id="JACGXN010000001">
    <property type="protein sequence ID" value="MBA8876440.1"/>
    <property type="molecule type" value="Genomic_DNA"/>
</dbReference>
<keyword evidence="1" id="KW-1133">Transmembrane helix</keyword>
<keyword evidence="1" id="KW-0812">Transmembrane</keyword>
<evidence type="ECO:0008006" key="4">
    <source>
        <dbReference type="Google" id="ProtNLM"/>
    </source>
</evidence>